<gene>
    <name evidence="1" type="ORF">US86_C0007G0050</name>
</gene>
<dbReference type="Gene3D" id="2.40.50.140">
    <property type="entry name" value="Nucleic acid-binding proteins"/>
    <property type="match status" value="1"/>
</dbReference>
<evidence type="ECO:0000313" key="1">
    <source>
        <dbReference type="EMBL" id="KKQ66005.1"/>
    </source>
</evidence>
<name>A0A0G0JSB1_9BACT</name>
<dbReference type="EMBL" id="LBUP01000007">
    <property type="protein sequence ID" value="KKQ66005.1"/>
    <property type="molecule type" value="Genomic_DNA"/>
</dbReference>
<proteinExistence type="predicted"/>
<sequence length="107" mass="11897">MVKPQITFEDFDKVDIRAGKVVRVEAFPEAHNPSYKLWIDFGDEIGIKQSSAQLVKHQTKVVNFSPKQIGPFRSEVLTLGVDDGTGDKSNWIIVTPYKNAPPGGNIK</sequence>
<evidence type="ECO:0000313" key="2">
    <source>
        <dbReference type="Proteomes" id="UP000034235"/>
    </source>
</evidence>
<protein>
    <submittedName>
        <fullName evidence="1">Chaperonin csaA</fullName>
    </submittedName>
</protein>
<dbReference type="PATRIC" id="fig|1618422.5.peg.957"/>
<dbReference type="SUPFAM" id="SSF50249">
    <property type="entry name" value="Nucleic acid-binding proteins"/>
    <property type="match status" value="1"/>
</dbReference>
<dbReference type="AlphaFoldDB" id="A0A0G0JSB1"/>
<dbReference type="Proteomes" id="UP000034235">
    <property type="component" value="Unassembled WGS sequence"/>
</dbReference>
<organism evidence="1 2">
    <name type="scientific">Candidatus Daviesbacteria bacterium GW2011_GWA2_38_24</name>
    <dbReference type="NCBI Taxonomy" id="1618422"/>
    <lineage>
        <taxon>Bacteria</taxon>
        <taxon>Candidatus Daviesiibacteriota</taxon>
    </lineage>
</organism>
<reference evidence="1 2" key="1">
    <citation type="journal article" date="2015" name="Nature">
        <title>rRNA introns, odd ribosomes, and small enigmatic genomes across a large radiation of phyla.</title>
        <authorList>
            <person name="Brown C.T."/>
            <person name="Hug L.A."/>
            <person name="Thomas B.C."/>
            <person name="Sharon I."/>
            <person name="Castelle C.J."/>
            <person name="Singh A."/>
            <person name="Wilkins M.J."/>
            <person name="Williams K.H."/>
            <person name="Banfield J.F."/>
        </authorList>
    </citation>
    <scope>NUCLEOTIDE SEQUENCE [LARGE SCALE GENOMIC DNA]</scope>
</reference>
<accession>A0A0G0JSB1</accession>
<dbReference type="CDD" id="cd02798">
    <property type="entry name" value="tRNA_bind_CsaA"/>
    <property type="match status" value="1"/>
</dbReference>
<comment type="caution">
    <text evidence="1">The sequence shown here is derived from an EMBL/GenBank/DDBJ whole genome shotgun (WGS) entry which is preliminary data.</text>
</comment>
<dbReference type="InterPro" id="IPR012340">
    <property type="entry name" value="NA-bd_OB-fold"/>
</dbReference>